<reference evidence="1 2" key="1">
    <citation type="submission" date="2018-02" db="EMBL/GenBank/DDBJ databases">
        <title>Draft genome of wild Prunus yedoensis var. nudiflora.</title>
        <authorList>
            <person name="Baek S."/>
            <person name="Kim J.-H."/>
            <person name="Choi K."/>
            <person name="Kim G.-B."/>
            <person name="Cho A."/>
            <person name="Jang H."/>
            <person name="Shin C.-H."/>
            <person name="Yu H.-J."/>
            <person name="Mun J.-H."/>
        </authorList>
    </citation>
    <scope>NUCLEOTIDE SEQUENCE [LARGE SCALE GENOMIC DNA]</scope>
    <source>
        <strain evidence="2">cv. Jeju island</strain>
        <tissue evidence="1">Leaf</tissue>
    </source>
</reference>
<organism evidence="1 2">
    <name type="scientific">Prunus yedoensis var. nudiflora</name>
    <dbReference type="NCBI Taxonomy" id="2094558"/>
    <lineage>
        <taxon>Eukaryota</taxon>
        <taxon>Viridiplantae</taxon>
        <taxon>Streptophyta</taxon>
        <taxon>Embryophyta</taxon>
        <taxon>Tracheophyta</taxon>
        <taxon>Spermatophyta</taxon>
        <taxon>Magnoliopsida</taxon>
        <taxon>eudicotyledons</taxon>
        <taxon>Gunneridae</taxon>
        <taxon>Pentapetalae</taxon>
        <taxon>rosids</taxon>
        <taxon>fabids</taxon>
        <taxon>Rosales</taxon>
        <taxon>Rosaceae</taxon>
        <taxon>Amygdaloideae</taxon>
        <taxon>Amygdaleae</taxon>
        <taxon>Prunus</taxon>
    </lineage>
</organism>
<proteinExistence type="predicted"/>
<evidence type="ECO:0000313" key="1">
    <source>
        <dbReference type="EMBL" id="PQQ08310.1"/>
    </source>
</evidence>
<dbReference type="AlphaFoldDB" id="A0A314YPN0"/>
<name>A0A314YPN0_PRUYE</name>
<sequence length="174" mass="19597">MLTVGLKWGVSLGFLDFFYHHYVATVRCETEYFYLTPQPTRKFFGYNPTHSEIVLISGFSAQPNPFGDFPCSQADSVAEPPLGRSHHDVLYRVSLATSAPFFAIEDIVLDNEPIIPADGEIWRPKFHRSDGKRLMTNEGLLHDPEACDAVLGGLLHPQNIKEFTDLDDRDTALQ</sequence>
<dbReference type="Proteomes" id="UP000250321">
    <property type="component" value="Unassembled WGS sequence"/>
</dbReference>
<dbReference type="EMBL" id="PJQY01000741">
    <property type="protein sequence ID" value="PQQ08310.1"/>
    <property type="molecule type" value="Genomic_DNA"/>
</dbReference>
<evidence type="ECO:0000313" key="2">
    <source>
        <dbReference type="Proteomes" id="UP000250321"/>
    </source>
</evidence>
<keyword evidence="2" id="KW-1185">Reference proteome</keyword>
<gene>
    <name evidence="1" type="ORF">Pyn_14235</name>
</gene>
<dbReference type="OrthoDB" id="10473314at2759"/>
<accession>A0A314YPN0</accession>
<protein>
    <submittedName>
        <fullName evidence="1">Uncharacterized protein</fullName>
    </submittedName>
</protein>
<comment type="caution">
    <text evidence="1">The sequence shown here is derived from an EMBL/GenBank/DDBJ whole genome shotgun (WGS) entry which is preliminary data.</text>
</comment>